<evidence type="ECO:0000259" key="2">
    <source>
        <dbReference type="Pfam" id="PF01431"/>
    </source>
</evidence>
<dbReference type="AlphaFoldDB" id="A0A3S3RCV9"/>
<dbReference type="STRING" id="1965070.A0A3S3RCV9"/>
<dbReference type="PRINTS" id="PR00786">
    <property type="entry name" value="NEPRILYSIN"/>
</dbReference>
<dbReference type="CDD" id="cd08662">
    <property type="entry name" value="M13"/>
    <property type="match status" value="1"/>
</dbReference>
<reference evidence="3 4" key="1">
    <citation type="journal article" date="2018" name="Gigascience">
        <title>Genomes of trombidid mites reveal novel predicted allergens and laterally-transferred genes associated with secondary metabolism.</title>
        <authorList>
            <person name="Dong X."/>
            <person name="Chaisiri K."/>
            <person name="Xia D."/>
            <person name="Armstrong S.D."/>
            <person name="Fang Y."/>
            <person name="Donnelly M.J."/>
            <person name="Kadowaki T."/>
            <person name="McGarry J.W."/>
            <person name="Darby A.C."/>
            <person name="Makepeace B.L."/>
        </authorList>
    </citation>
    <scope>NUCLEOTIDE SEQUENCE [LARGE SCALE GENOMIC DNA]</scope>
    <source>
        <strain evidence="3">UoL-WK</strain>
    </source>
</reference>
<dbReference type="GO" id="GO:0004222">
    <property type="term" value="F:metalloendopeptidase activity"/>
    <property type="evidence" value="ECO:0007669"/>
    <property type="project" value="InterPro"/>
</dbReference>
<dbReference type="OrthoDB" id="6475849at2759"/>
<dbReference type="Gene3D" id="3.40.390.10">
    <property type="entry name" value="Collagenase (Catalytic Domain)"/>
    <property type="match status" value="1"/>
</dbReference>
<comment type="caution">
    <text evidence="3">The sequence shown here is derived from an EMBL/GenBank/DDBJ whole genome shotgun (WGS) entry which is preliminary data.</text>
</comment>
<dbReference type="Proteomes" id="UP000285301">
    <property type="component" value="Unassembled WGS sequence"/>
</dbReference>
<dbReference type="PROSITE" id="PS51885">
    <property type="entry name" value="NEPRILYSIN"/>
    <property type="match status" value="1"/>
</dbReference>
<name>A0A3S3RCV9_9ACAR</name>
<dbReference type="InterPro" id="IPR000718">
    <property type="entry name" value="Peptidase_M13"/>
</dbReference>
<dbReference type="Gene3D" id="1.10.1380.10">
    <property type="entry name" value="Neutral endopeptidase , domain2"/>
    <property type="match status" value="1"/>
</dbReference>
<evidence type="ECO:0000313" key="3">
    <source>
        <dbReference type="EMBL" id="RWR98863.1"/>
    </source>
</evidence>
<feature type="domain" description="Peptidase M13 C-terminal" evidence="2">
    <location>
        <begin position="118"/>
        <end position="296"/>
    </location>
</feature>
<protein>
    <submittedName>
        <fullName evidence="3">Neprilysin-2-like protein</fullName>
    </submittedName>
</protein>
<dbReference type="EMBL" id="NCKU01018241">
    <property type="protein sequence ID" value="RWR98863.1"/>
    <property type="molecule type" value="Genomic_DNA"/>
</dbReference>
<evidence type="ECO:0000256" key="1">
    <source>
        <dbReference type="ARBA" id="ARBA00007357"/>
    </source>
</evidence>
<proteinExistence type="inferred from homology"/>
<dbReference type="InterPro" id="IPR018497">
    <property type="entry name" value="Peptidase_M13_C"/>
</dbReference>
<gene>
    <name evidence="3" type="ORF">B4U79_11217</name>
</gene>
<dbReference type="GO" id="GO:0016485">
    <property type="term" value="P:protein processing"/>
    <property type="evidence" value="ECO:0007669"/>
    <property type="project" value="TreeGrafter"/>
</dbReference>
<accession>A0A3S3RCV9</accession>
<dbReference type="InterPro" id="IPR024079">
    <property type="entry name" value="MetalloPept_cat_dom_sf"/>
</dbReference>
<dbReference type="Pfam" id="PF01431">
    <property type="entry name" value="Peptidase_M13"/>
    <property type="match status" value="1"/>
</dbReference>
<dbReference type="GO" id="GO:0005886">
    <property type="term" value="C:plasma membrane"/>
    <property type="evidence" value="ECO:0007669"/>
    <property type="project" value="TreeGrafter"/>
</dbReference>
<dbReference type="PANTHER" id="PTHR11733">
    <property type="entry name" value="ZINC METALLOPROTEASE FAMILY M13 NEPRILYSIN-RELATED"/>
    <property type="match status" value="1"/>
</dbReference>
<feature type="non-terminal residue" evidence="3">
    <location>
        <position position="296"/>
    </location>
</feature>
<keyword evidence="4" id="KW-1185">Reference proteome</keyword>
<evidence type="ECO:0000313" key="4">
    <source>
        <dbReference type="Proteomes" id="UP000285301"/>
    </source>
</evidence>
<dbReference type="PANTHER" id="PTHR11733:SF167">
    <property type="entry name" value="FI17812P1-RELATED"/>
    <property type="match status" value="1"/>
</dbReference>
<dbReference type="InterPro" id="IPR042089">
    <property type="entry name" value="Peptidase_M13_dom_2"/>
</dbReference>
<dbReference type="SUPFAM" id="SSF55486">
    <property type="entry name" value="Metalloproteases ('zincins'), catalytic domain"/>
    <property type="match status" value="1"/>
</dbReference>
<comment type="similarity">
    <text evidence="1">Belongs to the peptidase M13 family.</text>
</comment>
<sequence>MNFLFMKKFISDAGMAEIRGFLTQLKHSLNETIAKADWMGEETKLKAQYKLKNMLSYLATPEWASKAEDLDKAYELTGWISSENYVNAYRKMMEFYGKLKFFMLRHDISGIYQPSMINAFYAPTMNEISLLIGVLQPPLYYPSAPLSVNFGGIGFITAHEITHGFDDTGSQFNFKGEKENWWDKDTLKIYKEKLQCFIRQYSNYTEPKTGIKLNGNKTIGDDVADNGGVHIAYNAYKEYVRSKYAEKDLKLPFEMNRFTKDQLFFISAANFFCENNTKFISSLLLLLDVHSPNSAR</sequence>
<organism evidence="3 4">
    <name type="scientific">Dinothrombium tinctorium</name>
    <dbReference type="NCBI Taxonomy" id="1965070"/>
    <lineage>
        <taxon>Eukaryota</taxon>
        <taxon>Metazoa</taxon>
        <taxon>Ecdysozoa</taxon>
        <taxon>Arthropoda</taxon>
        <taxon>Chelicerata</taxon>
        <taxon>Arachnida</taxon>
        <taxon>Acari</taxon>
        <taxon>Acariformes</taxon>
        <taxon>Trombidiformes</taxon>
        <taxon>Prostigmata</taxon>
        <taxon>Anystina</taxon>
        <taxon>Parasitengona</taxon>
        <taxon>Trombidioidea</taxon>
        <taxon>Trombidiidae</taxon>
        <taxon>Dinothrombium</taxon>
    </lineage>
</organism>